<proteinExistence type="predicted"/>
<sequence>MVAAERRQVDERVKKIIELKNKVCSDSDENFIVINQKGIDPLSLDLLARAGVSPVTMLDNYCTLSLKV</sequence>
<dbReference type="Gene3D" id="3.50.7.10">
    <property type="entry name" value="GroEL"/>
    <property type="match status" value="1"/>
</dbReference>
<organism evidence="1">
    <name type="scientific">Rhizophora mucronata</name>
    <name type="common">Asiatic mangrove</name>
    <dbReference type="NCBI Taxonomy" id="61149"/>
    <lineage>
        <taxon>Eukaryota</taxon>
        <taxon>Viridiplantae</taxon>
        <taxon>Streptophyta</taxon>
        <taxon>Embryophyta</taxon>
        <taxon>Tracheophyta</taxon>
        <taxon>Spermatophyta</taxon>
        <taxon>Magnoliopsida</taxon>
        <taxon>eudicotyledons</taxon>
        <taxon>Gunneridae</taxon>
        <taxon>Pentapetalae</taxon>
        <taxon>rosids</taxon>
        <taxon>fabids</taxon>
        <taxon>Malpighiales</taxon>
        <taxon>Rhizophoraceae</taxon>
        <taxon>Rhizophora</taxon>
    </lineage>
</organism>
<protein>
    <submittedName>
        <fullName evidence="1">Uncharacterized protein MANES_02G067400</fullName>
    </submittedName>
</protein>
<dbReference type="InterPro" id="IPR027409">
    <property type="entry name" value="GroEL-like_apical_dom_sf"/>
</dbReference>
<dbReference type="AlphaFoldDB" id="A0A2P2KEA7"/>
<dbReference type="SUPFAM" id="SSF52029">
    <property type="entry name" value="GroEL apical domain-like"/>
    <property type="match status" value="1"/>
</dbReference>
<accession>A0A2P2KEA7</accession>
<reference evidence="1" key="1">
    <citation type="submission" date="2018-02" db="EMBL/GenBank/DDBJ databases">
        <title>Rhizophora mucronata_Transcriptome.</title>
        <authorList>
            <person name="Meera S.P."/>
            <person name="Sreeshan A."/>
            <person name="Augustine A."/>
        </authorList>
    </citation>
    <scope>NUCLEOTIDE SEQUENCE</scope>
    <source>
        <tissue evidence="1">Leaf</tissue>
    </source>
</reference>
<dbReference type="EMBL" id="GGEC01023536">
    <property type="protein sequence ID" value="MBX04020.1"/>
    <property type="molecule type" value="Transcribed_RNA"/>
</dbReference>
<name>A0A2P2KEA7_RHIMU</name>
<evidence type="ECO:0000313" key="1">
    <source>
        <dbReference type="EMBL" id="MBX04020.1"/>
    </source>
</evidence>